<keyword evidence="5 6" id="KW-0472">Membrane</keyword>
<comment type="caution">
    <text evidence="7">The sequence shown here is derived from an EMBL/GenBank/DDBJ whole genome shotgun (WGS) entry which is preliminary data.</text>
</comment>
<feature type="transmembrane region" description="Helical" evidence="6">
    <location>
        <begin position="248"/>
        <end position="271"/>
    </location>
</feature>
<evidence type="ECO:0000256" key="3">
    <source>
        <dbReference type="ARBA" id="ARBA00022692"/>
    </source>
</evidence>
<dbReference type="InterPro" id="IPR037272">
    <property type="entry name" value="SNS_sf"/>
</dbReference>
<feature type="transmembrane region" description="Helical" evidence="6">
    <location>
        <begin position="291"/>
        <end position="319"/>
    </location>
</feature>
<dbReference type="CDD" id="cd10336">
    <property type="entry name" value="SLC6sbd_Tyt1-Like"/>
    <property type="match status" value="1"/>
</dbReference>
<feature type="transmembrane region" description="Helical" evidence="6">
    <location>
        <begin position="168"/>
        <end position="188"/>
    </location>
</feature>
<dbReference type="PROSITE" id="PS50267">
    <property type="entry name" value="NA_NEUROTRAN_SYMP_3"/>
    <property type="match status" value="1"/>
</dbReference>
<keyword evidence="4 6" id="KW-1133">Transmembrane helix</keyword>
<keyword evidence="2" id="KW-0813">Transport</keyword>
<reference evidence="7 8" key="1">
    <citation type="submission" date="2017-09" db="EMBL/GenBank/DDBJ databases">
        <title>Genomics of the genus Arcobacter.</title>
        <authorList>
            <person name="Perez-Cataluna A."/>
            <person name="Figueras M.J."/>
            <person name="Salas-Masso N."/>
        </authorList>
    </citation>
    <scope>NUCLEOTIDE SEQUENCE [LARGE SCALE GENOMIC DNA]</scope>
    <source>
        <strain evidence="7 8">DSM 18005</strain>
    </source>
</reference>
<gene>
    <name evidence="7" type="ORF">CP960_11855</name>
</gene>
<dbReference type="PANTHER" id="PTHR42948:SF1">
    <property type="entry name" value="TRANSPORTER"/>
    <property type="match status" value="1"/>
</dbReference>
<feature type="transmembrane region" description="Helical" evidence="6">
    <location>
        <begin position="340"/>
        <end position="357"/>
    </location>
</feature>
<dbReference type="InterPro" id="IPR047218">
    <property type="entry name" value="YocR/YhdH-like"/>
</dbReference>
<comment type="subcellular location">
    <subcellularLocation>
        <location evidence="1">Membrane</location>
        <topology evidence="1">Multi-pass membrane protein</topology>
    </subcellularLocation>
</comment>
<dbReference type="Pfam" id="PF00209">
    <property type="entry name" value="SNF"/>
    <property type="match status" value="2"/>
</dbReference>
<dbReference type="GO" id="GO:0016020">
    <property type="term" value="C:membrane"/>
    <property type="evidence" value="ECO:0007669"/>
    <property type="project" value="UniProtKB-SubCell"/>
</dbReference>
<evidence type="ECO:0000256" key="1">
    <source>
        <dbReference type="ARBA" id="ARBA00004141"/>
    </source>
</evidence>
<organism evidence="7 8">
    <name type="scientific">Malaciobacter halophilus</name>
    <dbReference type="NCBI Taxonomy" id="197482"/>
    <lineage>
        <taxon>Bacteria</taxon>
        <taxon>Pseudomonadati</taxon>
        <taxon>Campylobacterota</taxon>
        <taxon>Epsilonproteobacteria</taxon>
        <taxon>Campylobacterales</taxon>
        <taxon>Arcobacteraceae</taxon>
        <taxon>Malaciobacter</taxon>
    </lineage>
</organism>
<evidence type="ECO:0000256" key="6">
    <source>
        <dbReference type="SAM" id="Phobius"/>
    </source>
</evidence>
<dbReference type="PRINTS" id="PR00176">
    <property type="entry name" value="NANEUSMPORT"/>
</dbReference>
<accession>A0A2N1J0B8</accession>
<evidence type="ECO:0000256" key="2">
    <source>
        <dbReference type="ARBA" id="ARBA00022448"/>
    </source>
</evidence>
<dbReference type="AlphaFoldDB" id="A0A2N1J0B8"/>
<feature type="transmembrane region" description="Helical" evidence="6">
    <location>
        <begin position="84"/>
        <end position="110"/>
    </location>
</feature>
<dbReference type="OrthoDB" id="9762833at2"/>
<evidence type="ECO:0000313" key="8">
    <source>
        <dbReference type="Proteomes" id="UP000233248"/>
    </source>
</evidence>
<name>A0A2N1J0B8_9BACT</name>
<protein>
    <submittedName>
        <fullName evidence="7">Sodium-dependent transporter</fullName>
    </submittedName>
</protein>
<dbReference type="InterPro" id="IPR000175">
    <property type="entry name" value="Na/ntran_symport"/>
</dbReference>
<feature type="transmembrane region" description="Helical" evidence="6">
    <location>
        <begin position="422"/>
        <end position="440"/>
    </location>
</feature>
<keyword evidence="8" id="KW-1185">Reference proteome</keyword>
<feature type="transmembrane region" description="Helical" evidence="6">
    <location>
        <begin position="143"/>
        <end position="161"/>
    </location>
</feature>
<dbReference type="EMBL" id="NXIF01000049">
    <property type="protein sequence ID" value="PKI79944.1"/>
    <property type="molecule type" value="Genomic_DNA"/>
</dbReference>
<evidence type="ECO:0000256" key="4">
    <source>
        <dbReference type="ARBA" id="ARBA00022989"/>
    </source>
</evidence>
<dbReference type="SUPFAM" id="SSF161070">
    <property type="entry name" value="SNF-like"/>
    <property type="match status" value="1"/>
</dbReference>
<feature type="transmembrane region" description="Helical" evidence="6">
    <location>
        <begin position="37"/>
        <end position="63"/>
    </location>
</feature>
<dbReference type="KEGG" id="ahs:AHALO_1111"/>
<dbReference type="RefSeq" id="WP_101185698.1">
    <property type="nucleotide sequence ID" value="NZ_CP031218.1"/>
</dbReference>
<feature type="transmembrane region" description="Helical" evidence="6">
    <location>
        <begin position="377"/>
        <end position="401"/>
    </location>
</feature>
<dbReference type="PANTHER" id="PTHR42948">
    <property type="entry name" value="TRANSPORTER"/>
    <property type="match status" value="1"/>
</dbReference>
<sequence length="448" mass="49405">MNKARFSRLGFILAAVGSAVGLGNIWKFPYVTGEFGGGAFVIVYLITALFIGVFVLIAELLIGKVGQSDAVSMFENLATKHKKIWKFAGFMAIVPLIILSYYSVVIGWIFHYIVLSFDKLPTTVKESTDNFMNLLTSDYQTQLFYHTMVFVLVTLIILRGIKDGIEKINKVLMPLLGIILGILFIYSINVDAFGEAVYFMFNPDFSKITSSAIIAAIGQAFYTLSLGMGIIITYAASLPKQTNIAKSAITISIIDTIVAIVAGLVIFTLLFDKGAESTKGAGLVFISLPSVFYEFGGAGQFLALMFFIAIAFAGITSAISMMEPTVLYLIERFNMTRMKAAIICSLFFYILGIITLLSNVTEFAPALQVGEKSFFDWVDFVCFTIIVPIGGILVVVFVGYYMDKEIIKKELTPILGTTLLKLWFFMVRYVIPIALVAVILNETGIFKF</sequence>
<feature type="transmembrane region" description="Helical" evidence="6">
    <location>
        <begin position="208"/>
        <end position="236"/>
    </location>
</feature>
<dbReference type="Proteomes" id="UP000233248">
    <property type="component" value="Unassembled WGS sequence"/>
</dbReference>
<proteinExistence type="predicted"/>
<evidence type="ECO:0000313" key="7">
    <source>
        <dbReference type="EMBL" id="PKI79944.1"/>
    </source>
</evidence>
<dbReference type="NCBIfam" id="NF037979">
    <property type="entry name" value="Na_transp"/>
    <property type="match status" value="1"/>
</dbReference>
<evidence type="ECO:0000256" key="5">
    <source>
        <dbReference type="ARBA" id="ARBA00023136"/>
    </source>
</evidence>
<keyword evidence="3 6" id="KW-0812">Transmembrane</keyword>